<dbReference type="EMBL" id="MCFA01000029">
    <property type="protein sequence ID" value="ORY14864.1"/>
    <property type="molecule type" value="Genomic_DNA"/>
</dbReference>
<reference evidence="2 3" key="1">
    <citation type="submission" date="2016-07" db="EMBL/GenBank/DDBJ databases">
        <title>Pervasive Adenine N6-methylation of Active Genes in Fungi.</title>
        <authorList>
            <consortium name="DOE Joint Genome Institute"/>
            <person name="Mondo S.J."/>
            <person name="Dannebaum R.O."/>
            <person name="Kuo R.C."/>
            <person name="Labutti K."/>
            <person name="Haridas S."/>
            <person name="Kuo A."/>
            <person name="Salamov A."/>
            <person name="Ahrendt S.R."/>
            <person name="Lipzen A."/>
            <person name="Sullivan W."/>
            <person name="Andreopoulos W.B."/>
            <person name="Clum A."/>
            <person name="Lindquist E."/>
            <person name="Daum C."/>
            <person name="Ramamoorthy G.K."/>
            <person name="Gryganskyi A."/>
            <person name="Culley D."/>
            <person name="Magnuson J.K."/>
            <person name="James T.Y."/>
            <person name="O'Malley M.A."/>
            <person name="Stajich J.E."/>
            <person name="Spatafora J.W."/>
            <person name="Visel A."/>
            <person name="Grigoriev I.V."/>
        </authorList>
    </citation>
    <scope>NUCLEOTIDE SEQUENCE [LARGE SCALE GENOMIC DNA]</scope>
    <source>
        <strain evidence="2 3">CBS 115471</strain>
    </source>
</reference>
<proteinExistence type="predicted"/>
<dbReference type="OrthoDB" id="3788138at2759"/>
<evidence type="ECO:0000313" key="3">
    <source>
        <dbReference type="Proteomes" id="UP000193144"/>
    </source>
</evidence>
<comment type="caution">
    <text evidence="2">The sequence shown here is derived from an EMBL/GenBank/DDBJ whole genome shotgun (WGS) entry which is preliminary data.</text>
</comment>
<keyword evidence="3" id="KW-1185">Reference proteome</keyword>
<feature type="compositionally biased region" description="Polar residues" evidence="1">
    <location>
        <begin position="11"/>
        <end position="20"/>
    </location>
</feature>
<gene>
    <name evidence="2" type="ORF">BCR34DRAFT_559600</name>
</gene>
<organism evidence="2 3">
    <name type="scientific">Clohesyomyces aquaticus</name>
    <dbReference type="NCBI Taxonomy" id="1231657"/>
    <lineage>
        <taxon>Eukaryota</taxon>
        <taxon>Fungi</taxon>
        <taxon>Dikarya</taxon>
        <taxon>Ascomycota</taxon>
        <taxon>Pezizomycotina</taxon>
        <taxon>Dothideomycetes</taxon>
        <taxon>Pleosporomycetidae</taxon>
        <taxon>Pleosporales</taxon>
        <taxon>Lindgomycetaceae</taxon>
        <taxon>Clohesyomyces</taxon>
    </lineage>
</organism>
<protein>
    <submittedName>
        <fullName evidence="2">Uncharacterized protein</fullName>
    </submittedName>
</protein>
<feature type="compositionally biased region" description="Basic and acidic residues" evidence="1">
    <location>
        <begin position="25"/>
        <end position="35"/>
    </location>
</feature>
<evidence type="ECO:0000313" key="2">
    <source>
        <dbReference type="EMBL" id="ORY14864.1"/>
    </source>
</evidence>
<feature type="compositionally biased region" description="Basic and acidic residues" evidence="1">
    <location>
        <begin position="43"/>
        <end position="84"/>
    </location>
</feature>
<accession>A0A1Y1ZXC3</accession>
<dbReference type="AlphaFoldDB" id="A0A1Y1ZXC3"/>
<feature type="region of interest" description="Disordered" evidence="1">
    <location>
        <begin position="1"/>
        <end position="94"/>
    </location>
</feature>
<dbReference type="Proteomes" id="UP000193144">
    <property type="component" value="Unassembled WGS sequence"/>
</dbReference>
<evidence type="ECO:0000256" key="1">
    <source>
        <dbReference type="SAM" id="MobiDB-lite"/>
    </source>
</evidence>
<name>A0A1Y1ZXC3_9PLEO</name>
<sequence length="94" mass="10366">MPSPSHDSGCCASNTSTEPLLQSPDRGKASGEKPSKTKSFLKKLKEENEQRKEKVQHVSHEEAERMTGHGENTGKERAGKEKTNKAPFLATLLF</sequence>